<dbReference type="AlphaFoldDB" id="A0A0D6XPQ7"/>
<comment type="similarity">
    <text evidence="10">Belongs to the peptidase M48 family.</text>
</comment>
<dbReference type="OrthoDB" id="2411427at2"/>
<dbReference type="Pfam" id="PF01435">
    <property type="entry name" value="Peptidase_M48"/>
    <property type="match status" value="1"/>
</dbReference>
<evidence type="ECO:0000256" key="5">
    <source>
        <dbReference type="ARBA" id="ARBA00022801"/>
    </source>
</evidence>
<keyword evidence="4" id="KW-0479">Metal-binding</keyword>
<evidence type="ECO:0000256" key="1">
    <source>
        <dbReference type="ARBA" id="ARBA00022475"/>
    </source>
</evidence>
<organism evidence="14 16">
    <name type="scientific">Staphylococcus microti</name>
    <dbReference type="NCBI Taxonomy" id="569857"/>
    <lineage>
        <taxon>Bacteria</taxon>
        <taxon>Bacillati</taxon>
        <taxon>Bacillota</taxon>
        <taxon>Bacilli</taxon>
        <taxon>Bacillales</taxon>
        <taxon>Staphylococcaceae</taxon>
        <taxon>Staphylococcus</taxon>
    </lineage>
</organism>
<evidence type="ECO:0000256" key="6">
    <source>
        <dbReference type="ARBA" id="ARBA00022833"/>
    </source>
</evidence>
<evidence type="ECO:0000313" key="14">
    <source>
        <dbReference type="EMBL" id="SUM56412.1"/>
    </source>
</evidence>
<dbReference type="Proteomes" id="UP000254100">
    <property type="component" value="Unassembled WGS sequence"/>
</dbReference>
<dbReference type="PANTHER" id="PTHR43221">
    <property type="entry name" value="PROTEASE HTPX"/>
    <property type="match status" value="1"/>
</dbReference>
<gene>
    <name evidence="14" type="ORF">NCTC13832_00041</name>
    <name evidence="13" type="ORF">TP70_07980</name>
</gene>
<evidence type="ECO:0000256" key="8">
    <source>
        <dbReference type="ARBA" id="ARBA00023049"/>
    </source>
</evidence>
<keyword evidence="6 10" id="KW-0862">Zinc</keyword>
<proteinExistence type="inferred from homology"/>
<evidence type="ECO:0000256" key="10">
    <source>
        <dbReference type="RuleBase" id="RU003983"/>
    </source>
</evidence>
<evidence type="ECO:0000256" key="9">
    <source>
        <dbReference type="ARBA" id="ARBA00023136"/>
    </source>
</evidence>
<evidence type="ECO:0000256" key="7">
    <source>
        <dbReference type="ARBA" id="ARBA00022989"/>
    </source>
</evidence>
<dbReference type="PANTHER" id="PTHR43221:SF2">
    <property type="entry name" value="PROTEASE HTPX HOMOLOG"/>
    <property type="match status" value="1"/>
</dbReference>
<comment type="cofactor">
    <cofactor evidence="10">
        <name>Zn(2+)</name>
        <dbReference type="ChEBI" id="CHEBI:29105"/>
    </cofactor>
    <text evidence="10">Binds 1 zinc ion per subunit.</text>
</comment>
<protein>
    <submittedName>
        <fullName evidence="14">Peptidase M48 family protein</fullName>
    </submittedName>
</protein>
<dbReference type="EMBL" id="UHDT01000001">
    <property type="protein sequence ID" value="SUM56412.1"/>
    <property type="molecule type" value="Genomic_DNA"/>
</dbReference>
<evidence type="ECO:0000313" key="13">
    <source>
        <dbReference type="EMBL" id="KIX90380.1"/>
    </source>
</evidence>
<keyword evidence="1" id="KW-1003">Cell membrane</keyword>
<keyword evidence="9 11" id="KW-0472">Membrane</keyword>
<keyword evidence="5 10" id="KW-0378">Hydrolase</keyword>
<keyword evidence="15" id="KW-1185">Reference proteome</keyword>
<feature type="transmembrane region" description="Helical" evidence="11">
    <location>
        <begin position="136"/>
        <end position="156"/>
    </location>
</feature>
<dbReference type="Gene3D" id="3.30.2010.10">
    <property type="entry name" value="Metalloproteases ('zincins'), catalytic domain"/>
    <property type="match status" value="1"/>
</dbReference>
<dbReference type="InterPro" id="IPR050083">
    <property type="entry name" value="HtpX_protease"/>
</dbReference>
<evidence type="ECO:0000256" key="2">
    <source>
        <dbReference type="ARBA" id="ARBA00022670"/>
    </source>
</evidence>
<dbReference type="RefSeq" id="WP_044360834.1">
    <property type="nucleotide sequence ID" value="NZ_JXWY01000045.1"/>
</dbReference>
<dbReference type="Proteomes" id="UP000032366">
    <property type="component" value="Unassembled WGS sequence"/>
</dbReference>
<dbReference type="EMBL" id="JXWY01000045">
    <property type="protein sequence ID" value="KIX90380.1"/>
    <property type="molecule type" value="Genomic_DNA"/>
</dbReference>
<feature type="domain" description="Peptidase M48" evidence="12">
    <location>
        <begin position="86"/>
        <end position="241"/>
    </location>
</feature>
<evidence type="ECO:0000313" key="15">
    <source>
        <dbReference type="Proteomes" id="UP000032366"/>
    </source>
</evidence>
<evidence type="ECO:0000256" key="3">
    <source>
        <dbReference type="ARBA" id="ARBA00022692"/>
    </source>
</evidence>
<keyword evidence="3 11" id="KW-0812">Transmembrane</keyword>
<dbReference type="GO" id="GO:0006508">
    <property type="term" value="P:proteolysis"/>
    <property type="evidence" value="ECO:0007669"/>
    <property type="project" value="UniProtKB-KW"/>
</dbReference>
<dbReference type="STRING" id="569857.TP70_07980"/>
<evidence type="ECO:0000259" key="12">
    <source>
        <dbReference type="Pfam" id="PF01435"/>
    </source>
</evidence>
<keyword evidence="8 10" id="KW-0482">Metalloprotease</keyword>
<reference evidence="14 16" key="2">
    <citation type="submission" date="2018-06" db="EMBL/GenBank/DDBJ databases">
        <authorList>
            <consortium name="Pathogen Informatics"/>
            <person name="Doyle S."/>
        </authorList>
    </citation>
    <scope>NUCLEOTIDE SEQUENCE [LARGE SCALE GENOMIC DNA]</scope>
    <source>
        <strain evidence="14 16">NCTC13832</strain>
    </source>
</reference>
<reference evidence="13 15" key="1">
    <citation type="submission" date="2015-01" db="EMBL/GenBank/DDBJ databases">
        <authorList>
            <person name="Guo J."/>
        </authorList>
    </citation>
    <scope>NUCLEOTIDE SEQUENCE [LARGE SCALE GENOMIC DNA]</scope>
    <source>
        <strain evidence="13 15">DSM 22147</strain>
    </source>
</reference>
<name>A0A0D6XPQ7_9STAP</name>
<sequence length="250" mass="28778">MRIISLLLLVIAILFKTSILNHPLISNNLIRYFFAFSLGLFVYAYLKPHVDLFFANKQALTTEFIEKTIPELTNKNVYLYSADMPFKPNAFAIKKKKPSIFIDRSLINQLSTNELRFVLLHEYSHLKDNDSLKMHLASLSAFALVPFAFFIIIPIIKLPSDALPLTMVIILLVSIYFLGLMLNFKYKRNIELKCDRCASNYVDDSDIKSVFQKLIDLNIFNHKKRSALSSHPSLDERLDNLNISIEDADL</sequence>
<feature type="transmembrane region" description="Helical" evidence="11">
    <location>
        <begin position="162"/>
        <end position="184"/>
    </location>
</feature>
<evidence type="ECO:0000256" key="4">
    <source>
        <dbReference type="ARBA" id="ARBA00022723"/>
    </source>
</evidence>
<feature type="transmembrane region" description="Helical" evidence="11">
    <location>
        <begin position="29"/>
        <end position="46"/>
    </location>
</feature>
<evidence type="ECO:0000256" key="11">
    <source>
        <dbReference type="SAM" id="Phobius"/>
    </source>
</evidence>
<dbReference type="InterPro" id="IPR001915">
    <property type="entry name" value="Peptidase_M48"/>
</dbReference>
<keyword evidence="7 11" id="KW-1133">Transmembrane helix</keyword>
<keyword evidence="2 10" id="KW-0645">Protease</keyword>
<evidence type="ECO:0000313" key="16">
    <source>
        <dbReference type="Proteomes" id="UP000254100"/>
    </source>
</evidence>
<dbReference type="GO" id="GO:0004222">
    <property type="term" value="F:metalloendopeptidase activity"/>
    <property type="evidence" value="ECO:0007669"/>
    <property type="project" value="InterPro"/>
</dbReference>
<dbReference type="GO" id="GO:0046872">
    <property type="term" value="F:metal ion binding"/>
    <property type="evidence" value="ECO:0007669"/>
    <property type="project" value="UniProtKB-KW"/>
</dbReference>
<accession>A0A0D6XPQ7</accession>